<evidence type="ECO:0000313" key="2">
    <source>
        <dbReference type="EMBL" id="PWK09002.1"/>
    </source>
</evidence>
<accession>A0A316D6T1</accession>
<keyword evidence="1" id="KW-0732">Signal</keyword>
<feature type="signal peptide" evidence="1">
    <location>
        <begin position="1"/>
        <end position="33"/>
    </location>
</feature>
<dbReference type="RefSeq" id="WP_170119499.1">
    <property type="nucleotide sequence ID" value="NZ_QGGL01000014.1"/>
</dbReference>
<comment type="caution">
    <text evidence="2">The sequence shown here is derived from an EMBL/GenBank/DDBJ whole genome shotgun (WGS) entry which is preliminary data.</text>
</comment>
<gene>
    <name evidence="2" type="ORF">C7459_11468</name>
</gene>
<evidence type="ECO:0000256" key="1">
    <source>
        <dbReference type="SAM" id="SignalP"/>
    </source>
</evidence>
<keyword evidence="3" id="KW-1185">Reference proteome</keyword>
<dbReference type="AlphaFoldDB" id="A0A316D6T1"/>
<dbReference type="GO" id="GO:0008233">
    <property type="term" value="F:peptidase activity"/>
    <property type="evidence" value="ECO:0007669"/>
    <property type="project" value="UniProtKB-KW"/>
</dbReference>
<name>A0A316D6T1_9BACL</name>
<dbReference type="InterPro" id="IPR022118">
    <property type="entry name" value="Peptidase_C70_AvrRpt2"/>
</dbReference>
<dbReference type="EMBL" id="QGGL01000014">
    <property type="protein sequence ID" value="PWK09002.1"/>
    <property type="molecule type" value="Genomic_DNA"/>
</dbReference>
<keyword evidence="2" id="KW-0378">Hydrolase</keyword>
<feature type="chain" id="PRO_5016274172" evidence="1">
    <location>
        <begin position="34"/>
        <end position="192"/>
    </location>
</feature>
<evidence type="ECO:0000313" key="3">
    <source>
        <dbReference type="Proteomes" id="UP000245634"/>
    </source>
</evidence>
<dbReference type="GO" id="GO:0006508">
    <property type="term" value="P:proteolysis"/>
    <property type="evidence" value="ECO:0007669"/>
    <property type="project" value="UniProtKB-KW"/>
</dbReference>
<protein>
    <submittedName>
        <fullName evidence="2">Papain like cysteine protease AvrRpt2</fullName>
    </submittedName>
</protein>
<reference evidence="2 3" key="1">
    <citation type="submission" date="2018-05" db="EMBL/GenBank/DDBJ databases">
        <title>Genomic Encyclopedia of Type Strains, Phase IV (KMG-IV): sequencing the most valuable type-strain genomes for metagenomic binning, comparative biology and taxonomic classification.</title>
        <authorList>
            <person name="Goeker M."/>
        </authorList>
    </citation>
    <scope>NUCLEOTIDE SEQUENCE [LARGE SCALE GENOMIC DNA]</scope>
    <source>
        <strain evidence="2 3">DSM 18773</strain>
    </source>
</reference>
<organism evidence="2 3">
    <name type="scientific">Tumebacillus permanentifrigoris</name>
    <dbReference type="NCBI Taxonomy" id="378543"/>
    <lineage>
        <taxon>Bacteria</taxon>
        <taxon>Bacillati</taxon>
        <taxon>Bacillota</taxon>
        <taxon>Bacilli</taxon>
        <taxon>Bacillales</taxon>
        <taxon>Alicyclobacillaceae</taxon>
        <taxon>Tumebacillus</taxon>
    </lineage>
</organism>
<sequence>MRYTLVSKTAKGLLAIVSATVLIPIATATPAHASYYVVNNWSNSIQLKSNWCWAAADYAILAHYGYWGQTQSDIVNYVFGTTNAPNNTATGTQAQSALNHYGVSTNSFNSALFFSDIQAQINGNKPIFSGWSWKTGGAHAVVLIGWSTETSTDQVRYMDPGDGNAYWMSHVSFVDDSRHSWNGGLKDAWAYK</sequence>
<dbReference type="Gene3D" id="3.90.70.10">
    <property type="entry name" value="Cysteine proteinases"/>
    <property type="match status" value="1"/>
</dbReference>
<dbReference type="Pfam" id="PF12385">
    <property type="entry name" value="Peptidase_C70"/>
    <property type="match status" value="1"/>
</dbReference>
<dbReference type="Proteomes" id="UP000245634">
    <property type="component" value="Unassembled WGS sequence"/>
</dbReference>
<proteinExistence type="predicted"/>
<dbReference type="SUPFAM" id="SSF54001">
    <property type="entry name" value="Cysteine proteinases"/>
    <property type="match status" value="1"/>
</dbReference>
<dbReference type="InterPro" id="IPR038765">
    <property type="entry name" value="Papain-like_cys_pep_sf"/>
</dbReference>
<keyword evidence="2" id="KW-0645">Protease</keyword>